<reference evidence="1 2" key="1">
    <citation type="submission" date="2020-04" db="EMBL/GenBank/DDBJ databases">
        <authorList>
            <person name="Wallbank WR R."/>
            <person name="Pardo Diaz C."/>
            <person name="Kozak K."/>
            <person name="Martin S."/>
            <person name="Jiggins C."/>
            <person name="Moest M."/>
            <person name="Warren A I."/>
            <person name="Byers J.R.P. K."/>
            <person name="Montejo-Kovacevich G."/>
            <person name="Yen C E."/>
        </authorList>
    </citation>
    <scope>NUCLEOTIDE SEQUENCE [LARGE SCALE GENOMIC DNA]</scope>
</reference>
<gene>
    <name evidence="1" type="ORF">APLA_LOCUS15582</name>
</gene>
<evidence type="ECO:0000313" key="1">
    <source>
        <dbReference type="EMBL" id="CAB3256231.1"/>
    </source>
</evidence>
<dbReference type="OrthoDB" id="1733656at2759"/>
<dbReference type="AlphaFoldDB" id="A0A8S1BBA8"/>
<organism evidence="1 2">
    <name type="scientific">Arctia plantaginis</name>
    <name type="common">Wood tiger moth</name>
    <name type="synonym">Phalaena plantaginis</name>
    <dbReference type="NCBI Taxonomy" id="874455"/>
    <lineage>
        <taxon>Eukaryota</taxon>
        <taxon>Metazoa</taxon>
        <taxon>Ecdysozoa</taxon>
        <taxon>Arthropoda</taxon>
        <taxon>Hexapoda</taxon>
        <taxon>Insecta</taxon>
        <taxon>Pterygota</taxon>
        <taxon>Neoptera</taxon>
        <taxon>Endopterygota</taxon>
        <taxon>Lepidoptera</taxon>
        <taxon>Glossata</taxon>
        <taxon>Ditrysia</taxon>
        <taxon>Noctuoidea</taxon>
        <taxon>Erebidae</taxon>
        <taxon>Arctiinae</taxon>
        <taxon>Arctia</taxon>
    </lineage>
</organism>
<dbReference type="EMBL" id="CADEBD010000464">
    <property type="protein sequence ID" value="CAB3256231.1"/>
    <property type="molecule type" value="Genomic_DNA"/>
</dbReference>
<accession>A0A8S1BBA8</accession>
<protein>
    <submittedName>
        <fullName evidence="1">Uncharacterized protein</fullName>
    </submittedName>
</protein>
<dbReference type="Proteomes" id="UP000494256">
    <property type="component" value="Unassembled WGS sequence"/>
</dbReference>
<sequence>MTISIAASLKLDTEDSAKKCKSGSSPTPLLVSPQASQLTMFSSNSTKFFDLGPLATLVADVKSNKLEVWIY</sequence>
<proteinExistence type="predicted"/>
<name>A0A8S1BBA8_ARCPL</name>
<comment type="caution">
    <text evidence="1">The sequence shown here is derived from an EMBL/GenBank/DDBJ whole genome shotgun (WGS) entry which is preliminary data.</text>
</comment>
<evidence type="ECO:0000313" key="2">
    <source>
        <dbReference type="Proteomes" id="UP000494256"/>
    </source>
</evidence>